<evidence type="ECO:0000313" key="3">
    <source>
        <dbReference type="Proteomes" id="UP000319817"/>
    </source>
</evidence>
<name>A0A517NQF3_9BACT</name>
<evidence type="ECO:0008006" key="4">
    <source>
        <dbReference type="Google" id="ProtNLM"/>
    </source>
</evidence>
<protein>
    <recommendedName>
        <fullName evidence="4">Pseudopilin GspJ</fullName>
    </recommendedName>
</protein>
<accession>A0A517NQF3</accession>
<organism evidence="2 3">
    <name type="scientific">Stieleria marina</name>
    <dbReference type="NCBI Taxonomy" id="1930275"/>
    <lineage>
        <taxon>Bacteria</taxon>
        <taxon>Pseudomonadati</taxon>
        <taxon>Planctomycetota</taxon>
        <taxon>Planctomycetia</taxon>
        <taxon>Pirellulales</taxon>
        <taxon>Pirellulaceae</taxon>
        <taxon>Stieleria</taxon>
    </lineage>
</organism>
<evidence type="ECO:0000256" key="1">
    <source>
        <dbReference type="SAM" id="Phobius"/>
    </source>
</evidence>
<gene>
    <name evidence="2" type="ORF">K239x_12990</name>
</gene>
<dbReference type="NCBIfam" id="TIGR02532">
    <property type="entry name" value="IV_pilin_GFxxxE"/>
    <property type="match status" value="1"/>
</dbReference>
<proteinExistence type="predicted"/>
<dbReference type="AlphaFoldDB" id="A0A517NQF3"/>
<feature type="transmembrane region" description="Helical" evidence="1">
    <location>
        <begin position="25"/>
        <end position="46"/>
    </location>
</feature>
<dbReference type="Proteomes" id="UP000319817">
    <property type="component" value="Chromosome"/>
</dbReference>
<dbReference type="OrthoDB" id="9812770at2"/>
<dbReference type="InterPro" id="IPR045584">
    <property type="entry name" value="Pilin-like"/>
</dbReference>
<keyword evidence="1" id="KW-0472">Membrane</keyword>
<dbReference type="EMBL" id="CP036526">
    <property type="protein sequence ID" value="QDT09353.1"/>
    <property type="molecule type" value="Genomic_DNA"/>
</dbReference>
<keyword evidence="1" id="KW-0812">Transmembrane</keyword>
<evidence type="ECO:0000313" key="2">
    <source>
        <dbReference type="EMBL" id="QDT09353.1"/>
    </source>
</evidence>
<keyword evidence="1" id="KW-1133">Transmembrane helix</keyword>
<keyword evidence="3" id="KW-1185">Reference proteome</keyword>
<dbReference type="RefSeq" id="WP_145416928.1">
    <property type="nucleotide sequence ID" value="NZ_CP036526.1"/>
</dbReference>
<dbReference type="SUPFAM" id="SSF54523">
    <property type="entry name" value="Pili subunits"/>
    <property type="match status" value="1"/>
</dbReference>
<sequence length="332" mass="35768">MMPATNSNPAFRVQTSAQARRGFSLLEVLLTMAMAVVLMGLIGWAFQFYTRDMNGAHLEIQQTQLASAIIQMIEDDLRATLHPEPVDMSALETVLAAQGGGEATGEQDPGLEAAGITDVEMTEPAVEAPDLTSGTAILETPGLIGNQFQIQIDTSRLPRLEEYNQMMDQDSANIDDVPSDIKTVTYFVQSPGAGVTDPLDSINPETTVSTENALTGGLVRRVLDRTVTKYAAETGNLSQLAQTGELLAPEVAAIEFQYYDGIIWQLEWSSDELVELPLAIRIDLTMTNAAAIAAGLSIGDEGATRVFSHIVRLPMAKPIEEEEELTDEGAAI</sequence>
<dbReference type="InterPro" id="IPR012902">
    <property type="entry name" value="N_methyl_site"/>
</dbReference>
<reference evidence="2 3" key="1">
    <citation type="submission" date="2019-02" db="EMBL/GenBank/DDBJ databases">
        <title>Deep-cultivation of Planctomycetes and their phenomic and genomic characterization uncovers novel biology.</title>
        <authorList>
            <person name="Wiegand S."/>
            <person name="Jogler M."/>
            <person name="Boedeker C."/>
            <person name="Pinto D."/>
            <person name="Vollmers J."/>
            <person name="Rivas-Marin E."/>
            <person name="Kohn T."/>
            <person name="Peeters S.H."/>
            <person name="Heuer A."/>
            <person name="Rast P."/>
            <person name="Oberbeckmann S."/>
            <person name="Bunk B."/>
            <person name="Jeske O."/>
            <person name="Meyerdierks A."/>
            <person name="Storesund J.E."/>
            <person name="Kallscheuer N."/>
            <person name="Luecker S."/>
            <person name="Lage O.M."/>
            <person name="Pohl T."/>
            <person name="Merkel B.J."/>
            <person name="Hornburger P."/>
            <person name="Mueller R.-W."/>
            <person name="Bruemmer F."/>
            <person name="Labrenz M."/>
            <person name="Spormann A.M."/>
            <person name="Op den Camp H."/>
            <person name="Overmann J."/>
            <person name="Amann R."/>
            <person name="Jetten M.S.M."/>
            <person name="Mascher T."/>
            <person name="Medema M.H."/>
            <person name="Devos D.P."/>
            <person name="Kaster A.-K."/>
            <person name="Ovreas L."/>
            <person name="Rohde M."/>
            <person name="Galperin M.Y."/>
            <person name="Jogler C."/>
        </authorList>
    </citation>
    <scope>NUCLEOTIDE SEQUENCE [LARGE SCALE GENOMIC DNA]</scope>
    <source>
        <strain evidence="2 3">K23_9</strain>
    </source>
</reference>